<feature type="coiled-coil region" evidence="1">
    <location>
        <begin position="250"/>
        <end position="295"/>
    </location>
</feature>
<feature type="region of interest" description="Disordered" evidence="2">
    <location>
        <begin position="352"/>
        <end position="429"/>
    </location>
</feature>
<evidence type="ECO:0000313" key="4">
    <source>
        <dbReference type="Proteomes" id="UP000694428"/>
    </source>
</evidence>
<evidence type="ECO:0000313" key="3">
    <source>
        <dbReference type="Ensembl" id="ENSPSTP00000005795.1"/>
    </source>
</evidence>
<evidence type="ECO:0000256" key="2">
    <source>
        <dbReference type="SAM" id="MobiDB-lite"/>
    </source>
</evidence>
<dbReference type="Pfam" id="PF09755">
    <property type="entry name" value="DUF2046"/>
    <property type="match status" value="3"/>
</dbReference>
<feature type="compositionally biased region" description="Acidic residues" evidence="2">
    <location>
        <begin position="1"/>
        <end position="10"/>
    </location>
</feature>
<dbReference type="AlphaFoldDB" id="A0A8C9EW66"/>
<accession>A0A8C9EW66</accession>
<feature type="compositionally biased region" description="Pro residues" evidence="2">
    <location>
        <begin position="382"/>
        <end position="406"/>
    </location>
</feature>
<feature type="compositionally biased region" description="Polar residues" evidence="2">
    <location>
        <begin position="411"/>
        <end position="429"/>
    </location>
</feature>
<feature type="compositionally biased region" description="Gly residues" evidence="2">
    <location>
        <begin position="12"/>
        <end position="22"/>
    </location>
</feature>
<sequence length="429" mass="46561">MADSASESDTDGAGGSGGGGSTAGALAAGSPAAAGPGGGGGGSGSAGGGKAGGIVISPFRLEELTNRLASLQQENKVLKIELETYKLKCKALQEENRDLRKASVTIVSAGAAEIISPEAAPTFQQVELLFSSICRCILSLGLPTELEQHLEQEQEFQVNKLMKKIKKLENDTISKQLTLEQLRREKIDLENTLEQEQEALVNRLWKRMDKLEAQCIGGPRPGHSTPDGASEGRVERHNTSLFLLATPFLMEGYSEKMAQYLEEERHMREENLRLQRKLQREMERREALCRQLSESESSLEMDDERNNLVSSILPVLPLASLWETGLSYASHTVGFTPPTSLTRAGMSYYNSPGLHVQHMGPSHGITRPSPRRSNSPDKFKRPTPPPSPNTQTPVQPPPPPPPPPVQPTVQSAASQSATFQHSVHPSSQP</sequence>
<feature type="coiled-coil region" evidence="1">
    <location>
        <begin position="61"/>
        <end position="102"/>
    </location>
</feature>
<dbReference type="PANTHER" id="PTHR15276">
    <property type="entry name" value="H4 D10S170 PROTEIN-RELATED"/>
    <property type="match status" value="1"/>
</dbReference>
<name>A0A8C9EW66_PAVCR</name>
<proteinExistence type="predicted"/>
<dbReference type="PANTHER" id="PTHR15276:SF0">
    <property type="entry name" value="COILED-COIL DOMAIN-CONTAINING PROTEIN 6"/>
    <property type="match status" value="1"/>
</dbReference>
<keyword evidence="1" id="KW-0175">Coiled coil</keyword>
<dbReference type="Proteomes" id="UP000694428">
    <property type="component" value="Unplaced"/>
</dbReference>
<reference evidence="3" key="1">
    <citation type="submission" date="2025-08" db="UniProtKB">
        <authorList>
            <consortium name="Ensembl"/>
        </authorList>
    </citation>
    <scope>IDENTIFICATION</scope>
</reference>
<feature type="region of interest" description="Disordered" evidence="2">
    <location>
        <begin position="1"/>
        <end position="47"/>
    </location>
</feature>
<feature type="region of interest" description="Disordered" evidence="2">
    <location>
        <begin position="215"/>
        <end position="234"/>
    </location>
</feature>
<feature type="compositionally biased region" description="Low complexity" evidence="2">
    <location>
        <begin position="23"/>
        <end position="34"/>
    </location>
</feature>
<feature type="compositionally biased region" description="Gly residues" evidence="2">
    <location>
        <begin position="35"/>
        <end position="47"/>
    </location>
</feature>
<feature type="coiled-coil region" evidence="1">
    <location>
        <begin position="151"/>
        <end position="199"/>
    </location>
</feature>
<evidence type="ECO:0000256" key="1">
    <source>
        <dbReference type="SAM" id="Coils"/>
    </source>
</evidence>
<protein>
    <submittedName>
        <fullName evidence="3">Coiled-coil domain containing 6</fullName>
    </submittedName>
</protein>
<dbReference type="Ensembl" id="ENSPSTT00000006078.1">
    <property type="protein sequence ID" value="ENSPSTP00000005795.1"/>
    <property type="gene ID" value="ENSPSTG00000004066.1"/>
</dbReference>
<organism evidence="3 4">
    <name type="scientific">Pavo cristatus</name>
    <name type="common">Indian peafowl</name>
    <name type="synonym">Blue peafowl</name>
    <dbReference type="NCBI Taxonomy" id="9049"/>
    <lineage>
        <taxon>Eukaryota</taxon>
        <taxon>Metazoa</taxon>
        <taxon>Chordata</taxon>
        <taxon>Craniata</taxon>
        <taxon>Vertebrata</taxon>
        <taxon>Euteleostomi</taxon>
        <taxon>Archelosauria</taxon>
        <taxon>Archosauria</taxon>
        <taxon>Dinosauria</taxon>
        <taxon>Saurischia</taxon>
        <taxon>Theropoda</taxon>
        <taxon>Coelurosauria</taxon>
        <taxon>Aves</taxon>
        <taxon>Neognathae</taxon>
        <taxon>Galloanserae</taxon>
        <taxon>Galliformes</taxon>
        <taxon>Phasianidae</taxon>
        <taxon>Phasianinae</taxon>
        <taxon>Pavo</taxon>
    </lineage>
</organism>
<reference evidence="3" key="2">
    <citation type="submission" date="2025-09" db="UniProtKB">
        <authorList>
            <consortium name="Ensembl"/>
        </authorList>
    </citation>
    <scope>IDENTIFICATION</scope>
</reference>
<dbReference type="InterPro" id="IPR019152">
    <property type="entry name" value="DUF2046"/>
</dbReference>
<keyword evidence="4" id="KW-1185">Reference proteome</keyword>